<dbReference type="AlphaFoldDB" id="V4LVF2"/>
<evidence type="ECO:0000313" key="8">
    <source>
        <dbReference type="EMBL" id="ESQ54610.1"/>
    </source>
</evidence>
<dbReference type="Gene3D" id="3.40.50.1000">
    <property type="entry name" value="HAD superfamily/HAD-like"/>
    <property type="match status" value="1"/>
</dbReference>
<organism evidence="8 9">
    <name type="scientific">Eutrema salsugineum</name>
    <name type="common">Saltwater cress</name>
    <name type="synonym">Sisymbrium salsugineum</name>
    <dbReference type="NCBI Taxonomy" id="72664"/>
    <lineage>
        <taxon>Eukaryota</taxon>
        <taxon>Viridiplantae</taxon>
        <taxon>Streptophyta</taxon>
        <taxon>Embryophyta</taxon>
        <taxon>Tracheophyta</taxon>
        <taxon>Spermatophyta</taxon>
        <taxon>Magnoliopsida</taxon>
        <taxon>eudicotyledons</taxon>
        <taxon>Gunneridae</taxon>
        <taxon>Pentapetalae</taxon>
        <taxon>rosids</taxon>
        <taxon>malvids</taxon>
        <taxon>Brassicales</taxon>
        <taxon>Brassicaceae</taxon>
        <taxon>Eutremeae</taxon>
        <taxon>Eutrema</taxon>
    </lineage>
</organism>
<comment type="catalytic activity">
    <reaction evidence="5 6">
        <text>O-phospho-L-threonyl-[protein] + H2O = L-threonyl-[protein] + phosphate</text>
        <dbReference type="Rhea" id="RHEA:47004"/>
        <dbReference type="Rhea" id="RHEA-COMP:11060"/>
        <dbReference type="Rhea" id="RHEA-COMP:11605"/>
        <dbReference type="ChEBI" id="CHEBI:15377"/>
        <dbReference type="ChEBI" id="CHEBI:30013"/>
        <dbReference type="ChEBI" id="CHEBI:43474"/>
        <dbReference type="ChEBI" id="CHEBI:61977"/>
        <dbReference type="EC" id="3.1.3.16"/>
    </reaction>
</comment>
<keyword evidence="9" id="KW-1185">Reference proteome</keyword>
<dbReference type="SUPFAM" id="SSF56784">
    <property type="entry name" value="HAD-like"/>
    <property type="match status" value="1"/>
</dbReference>
<evidence type="ECO:0000256" key="6">
    <source>
        <dbReference type="RuleBase" id="RU366066"/>
    </source>
</evidence>
<gene>
    <name evidence="8" type="ORF">EUTSA_v10027357mg</name>
</gene>
<evidence type="ECO:0000256" key="3">
    <source>
        <dbReference type="ARBA" id="ARBA00023242"/>
    </source>
</evidence>
<dbReference type="InterPro" id="IPR039189">
    <property type="entry name" value="Fcp1"/>
</dbReference>
<proteinExistence type="predicted"/>
<evidence type="ECO:0000256" key="2">
    <source>
        <dbReference type="ARBA" id="ARBA00022801"/>
    </source>
</evidence>
<comment type="subcellular location">
    <subcellularLocation>
        <location evidence="1 6">Nucleus</location>
    </subcellularLocation>
</comment>
<evidence type="ECO:0000256" key="5">
    <source>
        <dbReference type="ARBA" id="ARBA00048336"/>
    </source>
</evidence>
<feature type="domain" description="FCP1 homology" evidence="7">
    <location>
        <begin position="30"/>
        <end position="187"/>
    </location>
</feature>
<dbReference type="GO" id="GO:0008420">
    <property type="term" value="F:RNA polymerase II CTD heptapeptide repeat phosphatase activity"/>
    <property type="evidence" value="ECO:0007669"/>
    <property type="project" value="UniProtKB-UniRule"/>
</dbReference>
<dbReference type="PANTHER" id="PTHR23081:SF22">
    <property type="entry name" value="RNA POLYMERASE II C-TERMINAL DOMAIN PHOSPHATASE-LIKE"/>
    <property type="match status" value="1"/>
</dbReference>
<dbReference type="InterPro" id="IPR004274">
    <property type="entry name" value="FCP1_dom"/>
</dbReference>
<dbReference type="OMA" id="DTSEVWP"/>
<reference evidence="8 9" key="1">
    <citation type="journal article" date="2013" name="Front. Plant Sci.">
        <title>The Reference Genome of the Halophytic Plant Eutrema salsugineum.</title>
        <authorList>
            <person name="Yang R."/>
            <person name="Jarvis D.E."/>
            <person name="Chen H."/>
            <person name="Beilstein M.A."/>
            <person name="Grimwood J."/>
            <person name="Jenkins J."/>
            <person name="Shu S."/>
            <person name="Prochnik S."/>
            <person name="Xin M."/>
            <person name="Ma C."/>
            <person name="Schmutz J."/>
            <person name="Wing R.A."/>
            <person name="Mitchell-Olds T."/>
            <person name="Schumaker K.S."/>
            <person name="Wang X."/>
        </authorList>
    </citation>
    <scope>NUCLEOTIDE SEQUENCE [LARGE SCALE GENOMIC DNA]</scope>
</reference>
<dbReference type="Gramene" id="ESQ54610">
    <property type="protein sequence ID" value="ESQ54610"/>
    <property type="gene ID" value="EUTSA_v10027357mg"/>
</dbReference>
<dbReference type="NCBIfam" id="TIGR02250">
    <property type="entry name" value="FCP1_euk"/>
    <property type="match status" value="1"/>
</dbReference>
<evidence type="ECO:0000256" key="1">
    <source>
        <dbReference type="ARBA" id="ARBA00004123"/>
    </source>
</evidence>
<comment type="function">
    <text evidence="6">This promotes the activity of RNA polymerase II.</text>
</comment>
<protein>
    <recommendedName>
        <fullName evidence="6">RNA polymerase II C-terminal domain phosphatase-like</fullName>
        <ecNumber evidence="6">3.1.3.16</ecNumber>
    </recommendedName>
</protein>
<dbReference type="SMART" id="SM00577">
    <property type="entry name" value="CPDc"/>
    <property type="match status" value="1"/>
</dbReference>
<sequence length="221" mass="26313">MKFTIRLTKLLSRLFKKPKRRNKLASCPNEEKNKLHLVLDLDHTLVHTVFVSQLSQKEKYIIEEADSRVDLEGRQRPPKRFLQEANKLFSMHVYTMGSSDYAQTVLTLIDPKKEYFGDRVITNKESPFEKTLDLVEADKRRRVVIVDDTSEVWPDHKRNLFKISKYIYFRDDYDRKSYAEEKRDESRSNGALVNVLKFLKDVHKRFEDQELGPRDLRLLIH</sequence>
<dbReference type="InterPro" id="IPR023214">
    <property type="entry name" value="HAD_sf"/>
</dbReference>
<evidence type="ECO:0000259" key="7">
    <source>
        <dbReference type="PROSITE" id="PS50969"/>
    </source>
</evidence>
<dbReference type="CDD" id="cd07521">
    <property type="entry name" value="HAD_FCP1-like"/>
    <property type="match status" value="1"/>
</dbReference>
<keyword evidence="2 6" id="KW-0378">Hydrolase</keyword>
<dbReference type="GO" id="GO:0005634">
    <property type="term" value="C:nucleus"/>
    <property type="evidence" value="ECO:0007669"/>
    <property type="project" value="UniProtKB-SubCell"/>
</dbReference>
<accession>V4LVF2</accession>
<comment type="catalytic activity">
    <reaction evidence="4 6">
        <text>O-phospho-L-seryl-[protein] + H2O = L-seryl-[protein] + phosphate</text>
        <dbReference type="Rhea" id="RHEA:20629"/>
        <dbReference type="Rhea" id="RHEA-COMP:9863"/>
        <dbReference type="Rhea" id="RHEA-COMP:11604"/>
        <dbReference type="ChEBI" id="CHEBI:15377"/>
        <dbReference type="ChEBI" id="CHEBI:29999"/>
        <dbReference type="ChEBI" id="CHEBI:43474"/>
        <dbReference type="ChEBI" id="CHEBI:83421"/>
        <dbReference type="EC" id="3.1.3.16"/>
    </reaction>
</comment>
<dbReference type="eggNOG" id="KOG0323">
    <property type="taxonomic scope" value="Eukaryota"/>
</dbReference>
<dbReference type="InterPro" id="IPR036412">
    <property type="entry name" value="HAD-like_sf"/>
</dbReference>
<dbReference type="InterPro" id="IPR011947">
    <property type="entry name" value="FCP1_euk"/>
</dbReference>
<dbReference type="KEGG" id="eus:EUTSA_v10027357mg"/>
<dbReference type="EC" id="3.1.3.16" evidence="6"/>
<dbReference type="Proteomes" id="UP000030689">
    <property type="component" value="Unassembled WGS sequence"/>
</dbReference>
<name>V4LVF2_EUTSA</name>
<dbReference type="Pfam" id="PF03031">
    <property type="entry name" value="NIF"/>
    <property type="match status" value="1"/>
</dbReference>
<dbReference type="EMBL" id="KI517384">
    <property type="protein sequence ID" value="ESQ54610.1"/>
    <property type="molecule type" value="Genomic_DNA"/>
</dbReference>
<evidence type="ECO:0000256" key="4">
    <source>
        <dbReference type="ARBA" id="ARBA00047761"/>
    </source>
</evidence>
<keyword evidence="3 6" id="KW-0539">Nucleus</keyword>
<evidence type="ECO:0000313" key="9">
    <source>
        <dbReference type="Proteomes" id="UP000030689"/>
    </source>
</evidence>
<dbReference type="PROSITE" id="PS50969">
    <property type="entry name" value="FCP1"/>
    <property type="match status" value="1"/>
</dbReference>
<dbReference type="STRING" id="72664.V4LVF2"/>
<dbReference type="PANTHER" id="PTHR23081">
    <property type="entry name" value="RNA POLYMERASE II CTD PHOSPHATASE"/>
    <property type="match status" value="1"/>
</dbReference>